<protein>
    <submittedName>
        <fullName evidence="5">Helix-turn-helix domain-containing protein</fullName>
    </submittedName>
</protein>
<accession>A0AAT9P9A4</accession>
<name>A0AAT9P9A4_9STAP</name>
<dbReference type="GO" id="GO:0006950">
    <property type="term" value="P:response to stress"/>
    <property type="evidence" value="ECO:0007669"/>
    <property type="project" value="TreeGrafter"/>
</dbReference>
<reference evidence="5" key="1">
    <citation type="submission" date="2024-06" db="EMBL/GenBank/DDBJ databases">
        <title>Prevalence and characterization of methicillin-resistant Macrococcus spp. in food producing animals and meat in Switzerland in 2019.</title>
        <authorList>
            <person name="Keller J.E."/>
            <person name="Schwendener S."/>
            <person name="Neuenschwander J."/>
            <person name="Overesch G."/>
            <person name="Perreten V."/>
        </authorList>
    </citation>
    <scope>NUCLEOTIDE SEQUENCE</scope>
    <source>
        <strain evidence="5">19Msa1099</strain>
        <plasmid evidence="5">p19Msa1047_11</plasmid>
    </source>
</reference>
<evidence type="ECO:0000256" key="1">
    <source>
        <dbReference type="ARBA" id="ARBA00023015"/>
    </source>
</evidence>
<dbReference type="InterPro" id="IPR000835">
    <property type="entry name" value="HTH_MarR-typ"/>
</dbReference>
<evidence type="ECO:0000313" key="5">
    <source>
        <dbReference type="EMBL" id="XBW67585.1"/>
    </source>
</evidence>
<dbReference type="Pfam" id="PF22381">
    <property type="entry name" value="Staph_reg_Sar_Rot"/>
    <property type="match status" value="1"/>
</dbReference>
<organism evidence="5">
    <name type="scientific">Macrococcus psychrotolerans</name>
    <dbReference type="NCBI Taxonomy" id="3039389"/>
    <lineage>
        <taxon>Bacteria</taxon>
        <taxon>Bacillati</taxon>
        <taxon>Bacillota</taxon>
        <taxon>Bacilli</taxon>
        <taxon>Bacillales</taxon>
        <taxon>Staphylococcaceae</taxon>
        <taxon>Macrococcus</taxon>
    </lineage>
</organism>
<dbReference type="EMBL" id="CP079956">
    <property type="protein sequence ID" value="XBW67585.1"/>
    <property type="molecule type" value="Genomic_DNA"/>
</dbReference>
<gene>
    <name evidence="5" type="ORF">KYI10_12745</name>
</gene>
<evidence type="ECO:0000256" key="2">
    <source>
        <dbReference type="ARBA" id="ARBA00023125"/>
    </source>
</evidence>
<sequence>MMMNIKDLAEAEILVRKMRKPLRDELDVAIEALGILYMLEEIETDGLTALELCGLLHMSHQRLSPILKSLEIKGYVSRKRKPTDERSIVIFMNTENKENYRILKSYIEEL</sequence>
<dbReference type="PANTHER" id="PTHR33164:SF43">
    <property type="entry name" value="HTH-TYPE TRANSCRIPTIONAL REPRESSOR YETL"/>
    <property type="match status" value="1"/>
</dbReference>
<dbReference type="InterPro" id="IPR039422">
    <property type="entry name" value="MarR/SlyA-like"/>
</dbReference>
<dbReference type="GO" id="GO:0003700">
    <property type="term" value="F:DNA-binding transcription factor activity"/>
    <property type="evidence" value="ECO:0007669"/>
    <property type="project" value="InterPro"/>
</dbReference>
<keyword evidence="1" id="KW-0805">Transcription regulation</keyword>
<geneLocation type="plasmid" evidence="5">
    <name>p19Msa1047_11</name>
</geneLocation>
<keyword evidence="2" id="KW-0238">DNA-binding</keyword>
<evidence type="ECO:0000256" key="3">
    <source>
        <dbReference type="ARBA" id="ARBA00023163"/>
    </source>
</evidence>
<keyword evidence="5" id="KW-0614">Plasmid</keyword>
<dbReference type="PROSITE" id="PS50995">
    <property type="entry name" value="HTH_MARR_2"/>
    <property type="match status" value="1"/>
</dbReference>
<evidence type="ECO:0000259" key="4">
    <source>
        <dbReference type="PROSITE" id="PS50995"/>
    </source>
</evidence>
<dbReference type="PANTHER" id="PTHR33164">
    <property type="entry name" value="TRANSCRIPTIONAL REGULATOR, MARR FAMILY"/>
    <property type="match status" value="1"/>
</dbReference>
<dbReference type="AlphaFoldDB" id="A0AAT9P9A4"/>
<proteinExistence type="predicted"/>
<feature type="domain" description="HTH marR-type" evidence="4">
    <location>
        <begin position="1"/>
        <end position="110"/>
    </location>
</feature>
<dbReference type="GO" id="GO:0003677">
    <property type="term" value="F:DNA binding"/>
    <property type="evidence" value="ECO:0007669"/>
    <property type="project" value="UniProtKB-KW"/>
</dbReference>
<keyword evidence="3" id="KW-0804">Transcription</keyword>
<dbReference type="InterPro" id="IPR055166">
    <property type="entry name" value="Transc_reg_Sar_Rot_HTH"/>
</dbReference>